<reference evidence="2" key="1">
    <citation type="submission" date="2023-04" db="EMBL/GenBank/DDBJ databases">
        <title>Ambrosiozyma monospora NBRC 1965.</title>
        <authorList>
            <person name="Ichikawa N."/>
            <person name="Sato H."/>
            <person name="Tonouchi N."/>
        </authorList>
    </citation>
    <scope>NUCLEOTIDE SEQUENCE</scope>
    <source>
        <strain evidence="2">NBRC 1965</strain>
    </source>
</reference>
<evidence type="ECO:0000313" key="3">
    <source>
        <dbReference type="Proteomes" id="UP001165063"/>
    </source>
</evidence>
<sequence>MKDPFVKKQMDSCKRYIGKQISDAKKIVVGPKKTFEVHNVVHLADGYIVDVRYEHPKPRYADSIANQDKPEQQQQYQQDSDDGVNDCFSERQFTETPQMTMRSSPDSI</sequence>
<feature type="region of interest" description="Disordered" evidence="1">
    <location>
        <begin position="61"/>
        <end position="108"/>
    </location>
</feature>
<accession>A0A9W7DFX3</accession>
<feature type="compositionally biased region" description="Polar residues" evidence="1">
    <location>
        <begin position="94"/>
        <end position="108"/>
    </location>
</feature>
<evidence type="ECO:0000256" key="1">
    <source>
        <dbReference type="SAM" id="MobiDB-lite"/>
    </source>
</evidence>
<keyword evidence="3" id="KW-1185">Reference proteome</keyword>
<dbReference type="Proteomes" id="UP001165063">
    <property type="component" value="Unassembled WGS sequence"/>
</dbReference>
<dbReference type="AlphaFoldDB" id="A0A9W7DFX3"/>
<gene>
    <name evidence="2" type="ORF">Amon01_000359100</name>
</gene>
<dbReference type="EMBL" id="BSXU01001533">
    <property type="protein sequence ID" value="GMG28517.1"/>
    <property type="molecule type" value="Genomic_DNA"/>
</dbReference>
<comment type="caution">
    <text evidence="2">The sequence shown here is derived from an EMBL/GenBank/DDBJ whole genome shotgun (WGS) entry which is preliminary data.</text>
</comment>
<evidence type="ECO:0000313" key="2">
    <source>
        <dbReference type="EMBL" id="GMG28517.1"/>
    </source>
</evidence>
<proteinExistence type="predicted"/>
<protein>
    <submittedName>
        <fullName evidence="2">Unnamed protein product</fullName>
    </submittedName>
</protein>
<name>A0A9W7DFX3_AMBMO</name>
<organism evidence="2 3">
    <name type="scientific">Ambrosiozyma monospora</name>
    <name type="common">Yeast</name>
    <name type="synonym">Endomycopsis monosporus</name>
    <dbReference type="NCBI Taxonomy" id="43982"/>
    <lineage>
        <taxon>Eukaryota</taxon>
        <taxon>Fungi</taxon>
        <taxon>Dikarya</taxon>
        <taxon>Ascomycota</taxon>
        <taxon>Saccharomycotina</taxon>
        <taxon>Pichiomycetes</taxon>
        <taxon>Pichiales</taxon>
        <taxon>Pichiaceae</taxon>
        <taxon>Ambrosiozyma</taxon>
    </lineage>
</organism>